<evidence type="ECO:0000259" key="3">
    <source>
        <dbReference type="SMART" id="SM00829"/>
    </source>
</evidence>
<organism evidence="4 5">
    <name type="scientific">Comamonas testosteroni</name>
    <name type="common">Pseudomonas testosteroni</name>
    <dbReference type="NCBI Taxonomy" id="285"/>
    <lineage>
        <taxon>Bacteria</taxon>
        <taxon>Pseudomonadati</taxon>
        <taxon>Pseudomonadota</taxon>
        <taxon>Betaproteobacteria</taxon>
        <taxon>Burkholderiales</taxon>
        <taxon>Comamonadaceae</taxon>
        <taxon>Comamonas</taxon>
    </lineage>
</organism>
<evidence type="ECO:0000313" key="4">
    <source>
        <dbReference type="EMBL" id="GEQ76423.1"/>
    </source>
</evidence>
<dbReference type="Gene3D" id="3.40.50.720">
    <property type="entry name" value="NAD(P)-binding Rossmann-like Domain"/>
    <property type="match status" value="1"/>
</dbReference>
<dbReference type="RefSeq" id="WP_149356182.1">
    <property type="nucleotide sequence ID" value="NZ_BKBW01000006.1"/>
</dbReference>
<evidence type="ECO:0000313" key="5">
    <source>
        <dbReference type="Proteomes" id="UP000323105"/>
    </source>
</evidence>
<dbReference type="Proteomes" id="UP000323105">
    <property type="component" value="Unassembled WGS sequence"/>
</dbReference>
<dbReference type="PANTHER" id="PTHR48106">
    <property type="entry name" value="QUINONE OXIDOREDUCTASE PIG3-RELATED"/>
    <property type="match status" value="1"/>
</dbReference>
<keyword evidence="1" id="KW-0521">NADP</keyword>
<protein>
    <submittedName>
        <fullName evidence="4">Zinc-binding dehydrogenase</fullName>
    </submittedName>
</protein>
<name>A0A5A7MFC5_COMTE</name>
<dbReference type="EMBL" id="BKBW01000006">
    <property type="protein sequence ID" value="GEQ76423.1"/>
    <property type="molecule type" value="Genomic_DNA"/>
</dbReference>
<keyword evidence="2" id="KW-0560">Oxidoreductase</keyword>
<proteinExistence type="predicted"/>
<dbReference type="SMART" id="SM00829">
    <property type="entry name" value="PKS_ER"/>
    <property type="match status" value="1"/>
</dbReference>
<accession>A0A5A7MFC5</accession>
<dbReference type="AlphaFoldDB" id="A0A5A7MFC5"/>
<dbReference type="GO" id="GO:0016651">
    <property type="term" value="F:oxidoreductase activity, acting on NAD(P)H"/>
    <property type="evidence" value="ECO:0007669"/>
    <property type="project" value="TreeGrafter"/>
</dbReference>
<dbReference type="InterPro" id="IPR011032">
    <property type="entry name" value="GroES-like_sf"/>
</dbReference>
<dbReference type="SUPFAM" id="SSF51735">
    <property type="entry name" value="NAD(P)-binding Rossmann-fold domains"/>
    <property type="match status" value="1"/>
</dbReference>
<dbReference type="InterPro" id="IPR020843">
    <property type="entry name" value="ER"/>
</dbReference>
<dbReference type="GO" id="GO:0070402">
    <property type="term" value="F:NADPH binding"/>
    <property type="evidence" value="ECO:0007669"/>
    <property type="project" value="TreeGrafter"/>
</dbReference>
<evidence type="ECO:0000256" key="1">
    <source>
        <dbReference type="ARBA" id="ARBA00022857"/>
    </source>
</evidence>
<dbReference type="SUPFAM" id="SSF50129">
    <property type="entry name" value="GroES-like"/>
    <property type="match status" value="1"/>
</dbReference>
<dbReference type="InterPro" id="IPR013149">
    <property type="entry name" value="ADH-like_C"/>
</dbReference>
<feature type="domain" description="Enoyl reductase (ER)" evidence="3">
    <location>
        <begin position="16"/>
        <end position="317"/>
    </location>
</feature>
<dbReference type="InterPro" id="IPR036291">
    <property type="entry name" value="NAD(P)-bd_dom_sf"/>
</dbReference>
<dbReference type="Gene3D" id="3.90.180.10">
    <property type="entry name" value="Medium-chain alcohol dehydrogenases, catalytic domain"/>
    <property type="match status" value="1"/>
</dbReference>
<dbReference type="Pfam" id="PF00107">
    <property type="entry name" value="ADH_zinc_N"/>
    <property type="match status" value="1"/>
</dbReference>
<reference evidence="4 5" key="1">
    <citation type="journal article" date="2019" name="Microbiol. Resour. Announc.">
        <title>Draft Genome Sequence of Comamonas testosteroni TA441, a Bacterium That Has a Cryptic Phenol Degradation Gene Cluster.</title>
        <authorList>
            <person name="Arai H."/>
            <person name="Ishii M."/>
        </authorList>
    </citation>
    <scope>NUCLEOTIDE SEQUENCE [LARGE SCALE GENOMIC DNA]</scope>
    <source>
        <strain evidence="4 5">TA441</strain>
    </source>
</reference>
<comment type="caution">
    <text evidence="4">The sequence shown here is derived from an EMBL/GenBank/DDBJ whole genome shotgun (WGS) entry which is preliminary data.</text>
</comment>
<sequence length="322" mass="33703">MKAAIVHAFDRPPRYGNIDAPQAATGEVLVKVRAAALSQLVRAQANGTHYSSSKVFPWAPGADGVGVLENGQRVYFAFPRTPVGAMGEVVAVKADCCVPVPDSVDDVTAAAIALPGMSSWAALQERAHFQPGERVLINGAAGVSGRLAIQVAKYLGASRVIATARNPAVEAELRALGADRFICLDQPADRLTAELRDEILGRGTDIVLDYLWGPPAASILAATMSHDHSEDAPRLRFVNIGMLAGASLALNPGTLRSTGLELLGSGLGSVSPRGIAKVVGKLLQAVGPAGLKIDAEAVPLSEVEEAWQRPATERIVFTIRPS</sequence>
<gene>
    <name evidence="4" type="ORF">CTTA_3428</name>
</gene>
<evidence type="ECO:0000256" key="2">
    <source>
        <dbReference type="ARBA" id="ARBA00023002"/>
    </source>
</evidence>